<organism evidence="1 2">
    <name type="scientific">Moritella viscosa</name>
    <dbReference type="NCBI Taxonomy" id="80854"/>
    <lineage>
        <taxon>Bacteria</taxon>
        <taxon>Pseudomonadati</taxon>
        <taxon>Pseudomonadota</taxon>
        <taxon>Gammaproteobacteria</taxon>
        <taxon>Alteromonadales</taxon>
        <taxon>Moritellaceae</taxon>
        <taxon>Moritella</taxon>
    </lineage>
</organism>
<accession>A0A1K9ZD38</accession>
<dbReference type="AlphaFoldDB" id="A0A1K9ZD38"/>
<evidence type="ECO:0000313" key="1">
    <source>
        <dbReference type="EMBL" id="SGY92530.1"/>
    </source>
</evidence>
<reference evidence="1 2" key="1">
    <citation type="submission" date="2016-11" db="EMBL/GenBank/DDBJ databases">
        <authorList>
            <person name="Jaros S."/>
            <person name="Januszkiewicz K."/>
            <person name="Wedrychowicz H."/>
        </authorList>
    </citation>
    <scope>NUCLEOTIDE SEQUENCE [LARGE SCALE GENOMIC DNA]</scope>
    <source>
        <strain evidence="1">NVI 5450</strain>
    </source>
</reference>
<evidence type="ECO:0000313" key="2">
    <source>
        <dbReference type="Proteomes" id="UP000183794"/>
    </source>
</evidence>
<name>A0A1K9ZD38_9GAMM</name>
<protein>
    <submittedName>
        <fullName evidence="1">Conserved domain protein</fullName>
    </submittedName>
</protein>
<gene>
    <name evidence="1" type="ORF">NVI5450_1373</name>
</gene>
<proteinExistence type="predicted"/>
<sequence length="38" mass="4260">MFLSCLYGSELIVNAIKSSFTFLSCLYGSEHQSKLKTI</sequence>
<dbReference type="EMBL" id="FPLD01000043">
    <property type="protein sequence ID" value="SGY92530.1"/>
    <property type="molecule type" value="Genomic_DNA"/>
</dbReference>
<dbReference type="AntiFam" id="ANF00270">
    <property type="entry name" value="Translation of CRISPR region"/>
</dbReference>
<dbReference type="Proteomes" id="UP000183794">
    <property type="component" value="Unassembled WGS sequence"/>
</dbReference>